<dbReference type="CDD" id="cd02440">
    <property type="entry name" value="AdoMet_MTases"/>
    <property type="match status" value="1"/>
</dbReference>
<evidence type="ECO:0000313" key="2">
    <source>
        <dbReference type="EMBL" id="MFD0923138.1"/>
    </source>
</evidence>
<dbReference type="EMBL" id="JBHTIW010000029">
    <property type="protein sequence ID" value="MFD0923138.1"/>
    <property type="molecule type" value="Genomic_DNA"/>
</dbReference>
<reference evidence="3" key="1">
    <citation type="journal article" date="2019" name="Int. J. Syst. Evol. Microbiol.">
        <title>The Global Catalogue of Microorganisms (GCM) 10K type strain sequencing project: providing services to taxonomists for standard genome sequencing and annotation.</title>
        <authorList>
            <consortium name="The Broad Institute Genomics Platform"/>
            <consortium name="The Broad Institute Genome Sequencing Center for Infectious Disease"/>
            <person name="Wu L."/>
            <person name="Ma J."/>
        </authorList>
    </citation>
    <scope>NUCLEOTIDE SEQUENCE [LARGE SCALE GENOMIC DNA]</scope>
    <source>
        <strain evidence="3">CCUG 56401</strain>
    </source>
</reference>
<dbReference type="InterPro" id="IPR013216">
    <property type="entry name" value="Methyltransf_11"/>
</dbReference>
<keyword evidence="2" id="KW-0489">Methyltransferase</keyword>
<comment type="caution">
    <text evidence="2">The sequence shown here is derived from an EMBL/GenBank/DDBJ whole genome shotgun (WGS) entry which is preliminary data.</text>
</comment>
<dbReference type="PANTHER" id="PTHR43591">
    <property type="entry name" value="METHYLTRANSFERASE"/>
    <property type="match status" value="1"/>
</dbReference>
<organism evidence="2 3">
    <name type="scientific">Saccharopolyspora rosea</name>
    <dbReference type="NCBI Taxonomy" id="524884"/>
    <lineage>
        <taxon>Bacteria</taxon>
        <taxon>Bacillati</taxon>
        <taxon>Actinomycetota</taxon>
        <taxon>Actinomycetes</taxon>
        <taxon>Pseudonocardiales</taxon>
        <taxon>Pseudonocardiaceae</taxon>
        <taxon>Saccharopolyspora</taxon>
    </lineage>
</organism>
<dbReference type="Gene3D" id="3.40.50.150">
    <property type="entry name" value="Vaccinia Virus protein VP39"/>
    <property type="match status" value="1"/>
</dbReference>
<dbReference type="Pfam" id="PF08241">
    <property type="entry name" value="Methyltransf_11"/>
    <property type="match status" value="1"/>
</dbReference>
<accession>A0ABW3FYU9</accession>
<dbReference type="RefSeq" id="WP_263247192.1">
    <property type="nucleotide sequence ID" value="NZ_BAABLT010000028.1"/>
</dbReference>
<name>A0ABW3FYU9_9PSEU</name>
<evidence type="ECO:0000259" key="1">
    <source>
        <dbReference type="Pfam" id="PF08241"/>
    </source>
</evidence>
<keyword evidence="3" id="KW-1185">Reference proteome</keyword>
<keyword evidence="2" id="KW-0808">Transferase</keyword>
<dbReference type="InterPro" id="IPR029063">
    <property type="entry name" value="SAM-dependent_MTases_sf"/>
</dbReference>
<gene>
    <name evidence="2" type="ORF">ACFQ16_25615</name>
</gene>
<dbReference type="GO" id="GO:0032259">
    <property type="term" value="P:methylation"/>
    <property type="evidence" value="ECO:0007669"/>
    <property type="project" value="UniProtKB-KW"/>
</dbReference>
<feature type="domain" description="Methyltransferase type 11" evidence="1">
    <location>
        <begin position="46"/>
        <end position="134"/>
    </location>
</feature>
<dbReference type="Proteomes" id="UP001597018">
    <property type="component" value="Unassembled WGS sequence"/>
</dbReference>
<proteinExistence type="predicted"/>
<dbReference type="GO" id="GO:0008168">
    <property type="term" value="F:methyltransferase activity"/>
    <property type="evidence" value="ECO:0007669"/>
    <property type="project" value="UniProtKB-KW"/>
</dbReference>
<dbReference type="SUPFAM" id="SSF53335">
    <property type="entry name" value="S-adenosyl-L-methionine-dependent methyltransferases"/>
    <property type="match status" value="1"/>
</dbReference>
<evidence type="ECO:0000313" key="3">
    <source>
        <dbReference type="Proteomes" id="UP001597018"/>
    </source>
</evidence>
<sequence length="263" mass="28843">MTRVGYVFDNANPHSGEQHRCIATAHDAMTTERLAATGVADGWCCLDVGTGGGTIARWLADRVAPTGSVLATDVTPVDVGGHPNLTAAVHDITADPLPDEHFDLVVVRLLLQHLPERDAVVAKLVRALKPGGWLQIEEFDTSYEPVLLTPDERSARLYEKFLAAKKTLMRRAGADPEWGRRAARVMSAAGLVDIDPRPYVRPRHPESADLLLQVHHTYHLRDGLLSVGMTDEELAEVRAVMRDPSFRASSSLMYSVQGRKELA</sequence>
<protein>
    <submittedName>
        <fullName evidence="2">Methyltransferase domain-containing protein</fullName>
    </submittedName>
</protein>